<name>A0AAE2CZQ7_9LAMI</name>
<reference evidence="2" key="1">
    <citation type="submission" date="2020-06" db="EMBL/GenBank/DDBJ databases">
        <authorList>
            <person name="Li T."/>
            <person name="Hu X."/>
            <person name="Zhang T."/>
            <person name="Song X."/>
            <person name="Zhang H."/>
            <person name="Dai N."/>
            <person name="Sheng W."/>
            <person name="Hou X."/>
            <person name="Wei L."/>
        </authorList>
    </citation>
    <scope>NUCLEOTIDE SEQUENCE</scope>
    <source>
        <strain evidence="2">3651</strain>
        <tissue evidence="2">Leaf</tissue>
    </source>
</reference>
<evidence type="ECO:0000256" key="1">
    <source>
        <dbReference type="SAM" id="MobiDB-lite"/>
    </source>
</evidence>
<reference evidence="2" key="2">
    <citation type="journal article" date="2024" name="Plant">
        <title>Genomic evolution and insights into agronomic trait innovations of Sesamum species.</title>
        <authorList>
            <person name="Miao H."/>
            <person name="Wang L."/>
            <person name="Qu L."/>
            <person name="Liu H."/>
            <person name="Sun Y."/>
            <person name="Le M."/>
            <person name="Wang Q."/>
            <person name="Wei S."/>
            <person name="Zheng Y."/>
            <person name="Lin W."/>
            <person name="Duan Y."/>
            <person name="Cao H."/>
            <person name="Xiong S."/>
            <person name="Wang X."/>
            <person name="Wei L."/>
            <person name="Li C."/>
            <person name="Ma Q."/>
            <person name="Ju M."/>
            <person name="Zhao R."/>
            <person name="Li G."/>
            <person name="Mu C."/>
            <person name="Tian Q."/>
            <person name="Mei H."/>
            <person name="Zhang T."/>
            <person name="Gao T."/>
            <person name="Zhang H."/>
        </authorList>
    </citation>
    <scope>NUCLEOTIDE SEQUENCE</scope>
    <source>
        <strain evidence="2">3651</strain>
    </source>
</reference>
<organism evidence="2 3">
    <name type="scientific">Sesamum alatum</name>
    <dbReference type="NCBI Taxonomy" id="300844"/>
    <lineage>
        <taxon>Eukaryota</taxon>
        <taxon>Viridiplantae</taxon>
        <taxon>Streptophyta</taxon>
        <taxon>Embryophyta</taxon>
        <taxon>Tracheophyta</taxon>
        <taxon>Spermatophyta</taxon>
        <taxon>Magnoliopsida</taxon>
        <taxon>eudicotyledons</taxon>
        <taxon>Gunneridae</taxon>
        <taxon>Pentapetalae</taxon>
        <taxon>asterids</taxon>
        <taxon>lamiids</taxon>
        <taxon>Lamiales</taxon>
        <taxon>Pedaliaceae</taxon>
        <taxon>Sesamum</taxon>
    </lineage>
</organism>
<accession>A0AAE2CZQ7</accession>
<dbReference type="EMBL" id="JACGWO010000001">
    <property type="protein sequence ID" value="KAK4440642.1"/>
    <property type="molecule type" value="Genomic_DNA"/>
</dbReference>
<feature type="region of interest" description="Disordered" evidence="1">
    <location>
        <begin position="190"/>
        <end position="218"/>
    </location>
</feature>
<comment type="caution">
    <text evidence="2">The sequence shown here is derived from an EMBL/GenBank/DDBJ whole genome shotgun (WGS) entry which is preliminary data.</text>
</comment>
<evidence type="ECO:0000313" key="3">
    <source>
        <dbReference type="Proteomes" id="UP001293254"/>
    </source>
</evidence>
<dbReference type="Proteomes" id="UP001293254">
    <property type="component" value="Unassembled WGS sequence"/>
</dbReference>
<keyword evidence="3" id="KW-1185">Reference proteome</keyword>
<dbReference type="AlphaFoldDB" id="A0AAE2CZQ7"/>
<gene>
    <name evidence="2" type="ORF">Salat_0399100</name>
</gene>
<feature type="compositionally biased region" description="Basic and acidic residues" evidence="1">
    <location>
        <begin position="190"/>
        <end position="211"/>
    </location>
</feature>
<evidence type="ECO:0000313" key="2">
    <source>
        <dbReference type="EMBL" id="KAK4440642.1"/>
    </source>
</evidence>
<protein>
    <submittedName>
        <fullName evidence="2">Uncharacterized protein</fullName>
    </submittedName>
</protein>
<sequence length="289" mass="30940">MASVGGCGENFRRSLDSRGRSTAEVLFGKILGTVSAAAAAPGSMGKPPAHFCQDEDVAGEKRGLLGIDLNVAPPEDDGPESPAAENGVNEVEIRAAAAAAVASGEKAGSGDGNELNFDGIAEVVDDAHWSNGEPNGFVVLEEEVKHSSTVKIATDSDVKLREEKERRNRRLNALLEVAENSLRDYEENLRNREEKVQNRKRKAGGEADRKKLSGNRRQSFGQAWNDGCELAAAEAKVLAPPPVVRSTRGRAVAMPNKYRDSVLDAVAEFPRHNKSGKSATVVSAQRKSR</sequence>
<proteinExistence type="predicted"/>